<feature type="transmembrane region" description="Helical" evidence="5">
    <location>
        <begin position="130"/>
        <end position="149"/>
    </location>
</feature>
<keyword evidence="3 5" id="KW-1133">Transmembrane helix</keyword>
<evidence type="ECO:0000313" key="6">
    <source>
        <dbReference type="EMBL" id="GIL39670.1"/>
    </source>
</evidence>
<feature type="transmembrane region" description="Helical" evidence="5">
    <location>
        <begin position="68"/>
        <end position="89"/>
    </location>
</feature>
<dbReference type="Proteomes" id="UP000681075">
    <property type="component" value="Unassembled WGS sequence"/>
</dbReference>
<evidence type="ECO:0000256" key="1">
    <source>
        <dbReference type="ARBA" id="ARBA00004141"/>
    </source>
</evidence>
<proteinExistence type="predicted"/>
<name>A0A8S8XF20_9PROT</name>
<evidence type="ECO:0008006" key="8">
    <source>
        <dbReference type="Google" id="ProtNLM"/>
    </source>
</evidence>
<evidence type="ECO:0000256" key="2">
    <source>
        <dbReference type="ARBA" id="ARBA00022692"/>
    </source>
</evidence>
<dbReference type="EMBL" id="BOPV01000001">
    <property type="protein sequence ID" value="GIL39670.1"/>
    <property type="molecule type" value="Genomic_DNA"/>
</dbReference>
<reference evidence="6" key="1">
    <citation type="submission" date="2021-02" db="EMBL/GenBank/DDBJ databases">
        <title>Genome sequence of Rhodospirillales sp. strain TMPK1 isolated from soil.</title>
        <authorList>
            <person name="Nakai R."/>
            <person name="Kusada H."/>
            <person name="Tamaki H."/>
        </authorList>
    </citation>
    <scope>NUCLEOTIDE SEQUENCE</scope>
    <source>
        <strain evidence="6">TMPK1</strain>
    </source>
</reference>
<dbReference type="InterPro" id="IPR032808">
    <property type="entry name" value="DoxX"/>
</dbReference>
<comment type="subcellular location">
    <subcellularLocation>
        <location evidence="1">Membrane</location>
        <topology evidence="1">Multi-pass membrane protein</topology>
    </subcellularLocation>
</comment>
<keyword evidence="7" id="KW-1185">Reference proteome</keyword>
<evidence type="ECO:0000256" key="4">
    <source>
        <dbReference type="ARBA" id="ARBA00023136"/>
    </source>
</evidence>
<feature type="transmembrane region" description="Helical" evidence="5">
    <location>
        <begin position="7"/>
        <end position="31"/>
    </location>
</feature>
<dbReference type="GO" id="GO:0016020">
    <property type="term" value="C:membrane"/>
    <property type="evidence" value="ECO:0007669"/>
    <property type="project" value="UniProtKB-SubCell"/>
</dbReference>
<organism evidence="6 7">
    <name type="scientific">Roseiterribacter gracilis</name>
    <dbReference type="NCBI Taxonomy" id="2812848"/>
    <lineage>
        <taxon>Bacteria</taxon>
        <taxon>Pseudomonadati</taxon>
        <taxon>Pseudomonadota</taxon>
        <taxon>Alphaproteobacteria</taxon>
        <taxon>Rhodospirillales</taxon>
        <taxon>Roseiterribacteraceae</taxon>
        <taxon>Roseiterribacter</taxon>
    </lineage>
</organism>
<feature type="transmembrane region" description="Helical" evidence="5">
    <location>
        <begin position="185"/>
        <end position="204"/>
    </location>
</feature>
<protein>
    <recommendedName>
        <fullName evidence="8">DoxX family protein</fullName>
    </recommendedName>
</protein>
<feature type="transmembrane region" description="Helical" evidence="5">
    <location>
        <begin position="43"/>
        <end position="61"/>
    </location>
</feature>
<feature type="transmembrane region" description="Helical" evidence="5">
    <location>
        <begin position="216"/>
        <end position="236"/>
    </location>
</feature>
<keyword evidence="4 5" id="KW-0472">Membrane</keyword>
<dbReference type="Pfam" id="PF07681">
    <property type="entry name" value="DoxX"/>
    <property type="match status" value="1"/>
</dbReference>
<evidence type="ECO:0000256" key="5">
    <source>
        <dbReference type="SAM" id="Phobius"/>
    </source>
</evidence>
<gene>
    <name evidence="6" type="ORF">TMPK1_19070</name>
</gene>
<evidence type="ECO:0000313" key="7">
    <source>
        <dbReference type="Proteomes" id="UP000681075"/>
    </source>
</evidence>
<dbReference type="AlphaFoldDB" id="A0A8S8XF20"/>
<evidence type="ECO:0000256" key="3">
    <source>
        <dbReference type="ARBA" id="ARBA00022989"/>
    </source>
</evidence>
<feature type="transmembrane region" description="Helical" evidence="5">
    <location>
        <begin position="161"/>
        <end position="178"/>
    </location>
</feature>
<keyword evidence="2 5" id="KW-0812">Transmembrane</keyword>
<accession>A0A8S8XF20</accession>
<feature type="transmembrane region" description="Helical" evidence="5">
    <location>
        <begin position="95"/>
        <end position="118"/>
    </location>
</feature>
<comment type="caution">
    <text evidence="6">The sequence shown here is derived from an EMBL/GenBank/DDBJ whole genome shotgun (WGS) entry which is preliminary data.</text>
</comment>
<sequence length="247" mass="26095">MQMQRANIVYGAGAILLGVIGLVVGDFAMQWQPVPADIPGRALLAYVAAAALLLAGVVTLIPRTSTRGAGALGVLYALWVVLLMLPRLVVQPLQLIRWNGLAEILALAAAGAVAYAVVKPALLRPARLAFGFPPLIFGTAHFVYADFTASMIPTWIPGPLFWAYATGCFHIAAGLSMLSGVLARLGATLLATMFAGFVLLLHVPRVVHETGSRLEWTMLAISTSLTGAALIVALSYRGERSLVSLRP</sequence>